<dbReference type="SUPFAM" id="SSF52540">
    <property type="entry name" value="P-loop containing nucleoside triphosphate hydrolases"/>
    <property type="match status" value="1"/>
</dbReference>
<dbReference type="InterPro" id="IPR027417">
    <property type="entry name" value="P-loop_NTPase"/>
</dbReference>
<feature type="transmembrane region" description="Helical" evidence="10">
    <location>
        <begin position="181"/>
        <end position="199"/>
    </location>
</feature>
<comment type="similarity">
    <text evidence="9">Belongs to the ABC transporter superfamily. Lipid exporter (TC 3.A.1.106) family.</text>
</comment>
<feature type="transmembrane region" description="Helical" evidence="10">
    <location>
        <begin position="152"/>
        <end position="175"/>
    </location>
</feature>
<evidence type="ECO:0000256" key="1">
    <source>
        <dbReference type="ARBA" id="ARBA00004651"/>
    </source>
</evidence>
<keyword evidence="14" id="KW-1185">Reference proteome</keyword>
<dbReference type="PANTHER" id="PTHR43394:SF1">
    <property type="entry name" value="ATP-BINDING CASSETTE SUB-FAMILY B MEMBER 10, MITOCHONDRIAL"/>
    <property type="match status" value="1"/>
</dbReference>
<dbReference type="InterPro" id="IPR039421">
    <property type="entry name" value="Type_1_exporter"/>
</dbReference>
<reference evidence="14" key="1">
    <citation type="submission" date="2016-10" db="EMBL/GenBank/DDBJ databases">
        <authorList>
            <person name="Varghese N."/>
            <person name="Submissions S."/>
        </authorList>
    </citation>
    <scope>NUCLEOTIDE SEQUENCE [LARGE SCALE GENOMIC DNA]</scope>
    <source>
        <strain evidence="14">DSM 23676</strain>
    </source>
</reference>
<dbReference type="GO" id="GO:0015421">
    <property type="term" value="F:ABC-type oligopeptide transporter activity"/>
    <property type="evidence" value="ECO:0007669"/>
    <property type="project" value="TreeGrafter"/>
</dbReference>
<dbReference type="CDD" id="cd18546">
    <property type="entry name" value="ABC_6TM_Rv0194_D2_like"/>
    <property type="match status" value="1"/>
</dbReference>
<dbReference type="Gene3D" id="3.40.50.300">
    <property type="entry name" value="P-loop containing nucleotide triphosphate hydrolases"/>
    <property type="match status" value="1"/>
</dbReference>
<evidence type="ECO:0000256" key="5">
    <source>
        <dbReference type="ARBA" id="ARBA00022741"/>
    </source>
</evidence>
<organism evidence="13 14">
    <name type="scientific">Brevibacterium siliguriense</name>
    <dbReference type="NCBI Taxonomy" id="1136497"/>
    <lineage>
        <taxon>Bacteria</taxon>
        <taxon>Bacillati</taxon>
        <taxon>Actinomycetota</taxon>
        <taxon>Actinomycetes</taxon>
        <taxon>Micrococcales</taxon>
        <taxon>Brevibacteriaceae</taxon>
        <taxon>Brevibacterium</taxon>
    </lineage>
</organism>
<feature type="domain" description="ABC transporter" evidence="11">
    <location>
        <begin position="366"/>
        <end position="600"/>
    </location>
</feature>
<evidence type="ECO:0000313" key="14">
    <source>
        <dbReference type="Proteomes" id="UP000199597"/>
    </source>
</evidence>
<dbReference type="STRING" id="1136497.SAMN04489752_1622"/>
<dbReference type="InterPro" id="IPR003439">
    <property type="entry name" value="ABC_transporter-like_ATP-bd"/>
</dbReference>
<dbReference type="InterPro" id="IPR036640">
    <property type="entry name" value="ABC1_TM_sf"/>
</dbReference>
<protein>
    <submittedName>
        <fullName evidence="13">ATP-binding cassette, subfamily B</fullName>
    </submittedName>
</protein>
<dbReference type="Pfam" id="PF00005">
    <property type="entry name" value="ABC_tran"/>
    <property type="match status" value="1"/>
</dbReference>
<gene>
    <name evidence="13" type="ORF">SAMN04489752_1622</name>
</gene>
<dbReference type="Pfam" id="PF00664">
    <property type="entry name" value="ABC_membrane"/>
    <property type="match status" value="1"/>
</dbReference>
<evidence type="ECO:0000313" key="13">
    <source>
        <dbReference type="EMBL" id="SDS39493.1"/>
    </source>
</evidence>
<dbReference type="Proteomes" id="UP000199597">
    <property type="component" value="Chromosome I"/>
</dbReference>
<keyword evidence="5" id="KW-0547">Nucleotide-binding</keyword>
<keyword evidence="2" id="KW-0813">Transport</keyword>
<dbReference type="EMBL" id="LT629766">
    <property type="protein sequence ID" value="SDS39493.1"/>
    <property type="molecule type" value="Genomic_DNA"/>
</dbReference>
<accession>A0A1H1RV34</accession>
<evidence type="ECO:0000256" key="9">
    <source>
        <dbReference type="ARBA" id="ARBA00061644"/>
    </source>
</evidence>
<dbReference type="GO" id="GO:0005524">
    <property type="term" value="F:ATP binding"/>
    <property type="evidence" value="ECO:0007669"/>
    <property type="project" value="UniProtKB-KW"/>
</dbReference>
<dbReference type="AlphaFoldDB" id="A0A1H1RV34"/>
<evidence type="ECO:0000256" key="10">
    <source>
        <dbReference type="SAM" id="Phobius"/>
    </source>
</evidence>
<comment type="subcellular location">
    <subcellularLocation>
        <location evidence="1">Cell membrane</location>
        <topology evidence="1">Multi-pass membrane protein</topology>
    </subcellularLocation>
</comment>
<evidence type="ECO:0000259" key="11">
    <source>
        <dbReference type="PROSITE" id="PS50893"/>
    </source>
</evidence>
<dbReference type="PANTHER" id="PTHR43394">
    <property type="entry name" value="ATP-DEPENDENT PERMEASE MDL1, MITOCHONDRIAL"/>
    <property type="match status" value="1"/>
</dbReference>
<evidence type="ECO:0000256" key="4">
    <source>
        <dbReference type="ARBA" id="ARBA00022692"/>
    </source>
</evidence>
<proteinExistence type="inferred from homology"/>
<dbReference type="PROSITE" id="PS00211">
    <property type="entry name" value="ABC_TRANSPORTER_1"/>
    <property type="match status" value="1"/>
</dbReference>
<sequence>MSMPRLDSDDEIEALPPDIAKKARALLMSLVRPHLAMAVFLAVIVVLTAVFMVIGPVFIADALDQGVPAAIDGDMDPLIRAITLFIVSAVAGAILAFTSTRLVGITAQRILFTLRERVFTHVQRLDLGYHEKSTSGRLVSRQTSDMESVQQFLSYSLFDTALAVLQMLFIAVTLVVLDIPLAIVVFAGFVPLFFITKAAHSTQRSAYRRTRTSIAKVIVHFVETMGGIRAVQAYRRQPERRGTLSDQDTRYRDANTDALRGVAWFAGWTRLIGNITQTVIIVIGAWLVIEGWTQVGVLAAFILYLRRFYGPLDELVQAFNLYQSASAALEKIAAVLDTDPEVVEPSQPDALPAHAGRDAAARGRALDLDEVRFAYADGPDVLPRFDLHIPAGQIVALVGATGAGKSTLVKLVTRFYDPSEGRIALDEVDLRDLDDVQLRSSVVMVTQESFLFAGTIADNIRIGNPDAGDEAVVAAATAVGLDPYIRRLPEGYATDVKKRGGRLSSGQRQLVSFARVFLADPDVVVLDEATAHLDIPSERLVQNALATVLEGRTAIIIAHRLSTVEIADRVLVMESGRIIEDGTPDELISGTGKFAQLHQAWRDSLV</sequence>
<keyword evidence="3" id="KW-1003">Cell membrane</keyword>
<feature type="domain" description="ABC transmembrane type-1" evidence="12">
    <location>
        <begin position="39"/>
        <end position="324"/>
    </location>
</feature>
<evidence type="ECO:0000256" key="7">
    <source>
        <dbReference type="ARBA" id="ARBA00022989"/>
    </source>
</evidence>
<feature type="transmembrane region" description="Helical" evidence="10">
    <location>
        <begin position="279"/>
        <end position="305"/>
    </location>
</feature>
<evidence type="ECO:0000256" key="8">
    <source>
        <dbReference type="ARBA" id="ARBA00023136"/>
    </source>
</evidence>
<feature type="transmembrane region" description="Helical" evidence="10">
    <location>
        <begin position="79"/>
        <end position="99"/>
    </location>
</feature>
<evidence type="ECO:0000259" key="12">
    <source>
        <dbReference type="PROSITE" id="PS50929"/>
    </source>
</evidence>
<dbReference type="InterPro" id="IPR003593">
    <property type="entry name" value="AAA+_ATPase"/>
</dbReference>
<name>A0A1H1RV34_9MICO</name>
<dbReference type="PROSITE" id="PS50929">
    <property type="entry name" value="ABC_TM1F"/>
    <property type="match status" value="1"/>
</dbReference>
<dbReference type="GO" id="GO:0016887">
    <property type="term" value="F:ATP hydrolysis activity"/>
    <property type="evidence" value="ECO:0007669"/>
    <property type="project" value="InterPro"/>
</dbReference>
<dbReference type="SUPFAM" id="SSF90123">
    <property type="entry name" value="ABC transporter transmembrane region"/>
    <property type="match status" value="1"/>
</dbReference>
<dbReference type="RefSeq" id="WP_092012204.1">
    <property type="nucleotide sequence ID" value="NZ_LT629766.1"/>
</dbReference>
<keyword evidence="4 10" id="KW-0812">Transmembrane</keyword>
<keyword evidence="7 10" id="KW-1133">Transmembrane helix</keyword>
<dbReference type="OrthoDB" id="9806127at2"/>
<evidence type="ECO:0000256" key="2">
    <source>
        <dbReference type="ARBA" id="ARBA00022448"/>
    </source>
</evidence>
<dbReference type="SMART" id="SM00382">
    <property type="entry name" value="AAA"/>
    <property type="match status" value="1"/>
</dbReference>
<keyword evidence="8 10" id="KW-0472">Membrane</keyword>
<dbReference type="InterPro" id="IPR017871">
    <property type="entry name" value="ABC_transporter-like_CS"/>
</dbReference>
<evidence type="ECO:0000256" key="3">
    <source>
        <dbReference type="ARBA" id="ARBA00022475"/>
    </source>
</evidence>
<dbReference type="PROSITE" id="PS50893">
    <property type="entry name" value="ABC_TRANSPORTER_2"/>
    <property type="match status" value="1"/>
</dbReference>
<feature type="transmembrane region" description="Helical" evidence="10">
    <location>
        <begin position="35"/>
        <end position="59"/>
    </location>
</feature>
<dbReference type="FunFam" id="3.40.50.300:FF:000299">
    <property type="entry name" value="ABC transporter ATP-binding protein/permease"/>
    <property type="match status" value="1"/>
</dbReference>
<dbReference type="Gene3D" id="1.20.1560.10">
    <property type="entry name" value="ABC transporter type 1, transmembrane domain"/>
    <property type="match status" value="1"/>
</dbReference>
<dbReference type="GO" id="GO:0005886">
    <property type="term" value="C:plasma membrane"/>
    <property type="evidence" value="ECO:0007669"/>
    <property type="project" value="UniProtKB-SubCell"/>
</dbReference>
<keyword evidence="6 13" id="KW-0067">ATP-binding</keyword>
<dbReference type="InterPro" id="IPR011527">
    <property type="entry name" value="ABC1_TM_dom"/>
</dbReference>
<evidence type="ECO:0000256" key="6">
    <source>
        <dbReference type="ARBA" id="ARBA00022840"/>
    </source>
</evidence>